<evidence type="ECO:0000313" key="2">
    <source>
        <dbReference type="EMBL" id="RUS31817.1"/>
    </source>
</evidence>
<dbReference type="Proteomes" id="UP000274822">
    <property type="component" value="Unassembled WGS sequence"/>
</dbReference>
<evidence type="ECO:0000256" key="1">
    <source>
        <dbReference type="SAM" id="MobiDB-lite"/>
    </source>
</evidence>
<protein>
    <submittedName>
        <fullName evidence="2">Uncharacterized protein</fullName>
    </submittedName>
</protein>
<evidence type="ECO:0000313" key="3">
    <source>
        <dbReference type="Proteomes" id="UP000274822"/>
    </source>
</evidence>
<name>A0A433QPY6_9FUNG</name>
<organism evidence="2 3">
    <name type="scientific">Jimgerdemannia flammicorona</name>
    <dbReference type="NCBI Taxonomy" id="994334"/>
    <lineage>
        <taxon>Eukaryota</taxon>
        <taxon>Fungi</taxon>
        <taxon>Fungi incertae sedis</taxon>
        <taxon>Mucoromycota</taxon>
        <taxon>Mucoromycotina</taxon>
        <taxon>Endogonomycetes</taxon>
        <taxon>Endogonales</taxon>
        <taxon>Endogonaceae</taxon>
        <taxon>Jimgerdemannia</taxon>
    </lineage>
</organism>
<feature type="region of interest" description="Disordered" evidence="1">
    <location>
        <begin position="91"/>
        <end position="125"/>
    </location>
</feature>
<accession>A0A433QPY6</accession>
<dbReference type="EMBL" id="RBNJ01002574">
    <property type="protein sequence ID" value="RUS31817.1"/>
    <property type="molecule type" value="Genomic_DNA"/>
</dbReference>
<proteinExistence type="predicted"/>
<reference evidence="2 3" key="1">
    <citation type="journal article" date="2018" name="New Phytol.">
        <title>Phylogenomics of Endogonaceae and evolution of mycorrhizas within Mucoromycota.</title>
        <authorList>
            <person name="Chang Y."/>
            <person name="Desiro A."/>
            <person name="Na H."/>
            <person name="Sandor L."/>
            <person name="Lipzen A."/>
            <person name="Clum A."/>
            <person name="Barry K."/>
            <person name="Grigoriev I.V."/>
            <person name="Martin F.M."/>
            <person name="Stajich J.E."/>
            <person name="Smith M.E."/>
            <person name="Bonito G."/>
            <person name="Spatafora J.W."/>
        </authorList>
    </citation>
    <scope>NUCLEOTIDE SEQUENCE [LARGE SCALE GENOMIC DNA]</scope>
    <source>
        <strain evidence="2 3">AD002</strain>
    </source>
</reference>
<dbReference type="AlphaFoldDB" id="A0A433QPY6"/>
<sequence>MHSAFKTYSGFTLKRAQNTLRFQKAPKTHFKTPKARLRFQNVFKTRSNHDPSKYPQNTLLLKTRSNTAPFSKRAQNTLRLQKRVQNTLSAFKSAPKTPSAFKNTPKTPSAFKSAPKTPTAFKSAPKTPSILETLETRSILKTLKTRSIFKTRSKHQNVPRNTPCFQNAP</sequence>
<comment type="caution">
    <text evidence="2">The sequence shown here is derived from an EMBL/GenBank/DDBJ whole genome shotgun (WGS) entry which is preliminary data.</text>
</comment>
<gene>
    <name evidence="2" type="ORF">BC938DRAFT_476998</name>
</gene>
<keyword evidence="3" id="KW-1185">Reference proteome</keyword>